<proteinExistence type="predicted"/>
<accession>A0ACC1HFE1</accession>
<dbReference type="EMBL" id="JAMZIH010006317">
    <property type="protein sequence ID" value="KAJ1674051.1"/>
    <property type="molecule type" value="Genomic_DNA"/>
</dbReference>
<evidence type="ECO:0000313" key="2">
    <source>
        <dbReference type="Proteomes" id="UP001145114"/>
    </source>
</evidence>
<evidence type="ECO:0000313" key="1">
    <source>
        <dbReference type="EMBL" id="KAJ1674051.1"/>
    </source>
</evidence>
<keyword evidence="2" id="KW-1185">Reference proteome</keyword>
<gene>
    <name evidence="1" type="primary">CDC24_1</name>
    <name evidence="1" type="ORF">EV182_004065</name>
</gene>
<name>A0ACC1HFE1_9FUNG</name>
<comment type="caution">
    <text evidence="1">The sequence shown here is derived from an EMBL/GenBank/DDBJ whole genome shotgun (WGS) entry which is preliminary data.</text>
</comment>
<sequence>MPSTPGFEQLNPLASPNPHLTVGGSLASFNGPAGNGAGPATGSMIFKELLDMLDCLFSIPALEPYLEPYIDSYIRPYTDLFDIYRQDSYPSTNGNKDDSASSSSSSSSSTASSSVESPDENSDSSQKSAKSPPPYVTLDPIQLLWDIFRQGVPLCILFNALGRDPQLDTTIKETEKLLTERKKKVYMFVKACKDSQIVKEDQLFTTSELFKDDTNSFVRVLRTLNVVINELKANPTDSIDMAKLESRPVSWILDEGKNYPRDNRWMAVNELLNTERKYLQDLEVLQGYMHRLQGRNVVSSDTIRYMFANLNYIVDFSRRLLIRLESTACLPPPCQRFGAIFIEMEEGFAVYEPYTSNYNRANAICVDEAQVLAQMSDPIEPHYMLPSMLIKPVQRVCKYTLLLREISRHSKDTYPQSISELQEGYESVNRMVNRANESKRLEENQSIAKDLEERVEDWKGYNPGEFGVLHLYGDFKMSTSDTTRELRIYLFDEILVLVKEVAERERRRSTQSQQNRKPPPLQLKGRIFLDTIHRVVDTSREGSLSLTIYWRDVVMENFSIECTNDEQLRLWKTSMDELVAKARHKANLRHNKNTPTNDNLVITRSRAPPYSAHTPTSRFEASLNAAVAAASLSSLSSSSAGSNSAGAVAKPLQYRKTYDGSSKASSVSTVKSHKLFRSGTADPTPEHITELSKTMERALNYTTAQDQQTSVT</sequence>
<reference evidence="1" key="1">
    <citation type="submission" date="2022-06" db="EMBL/GenBank/DDBJ databases">
        <title>Phylogenomic reconstructions and comparative analyses of Kickxellomycotina fungi.</title>
        <authorList>
            <person name="Reynolds N.K."/>
            <person name="Stajich J.E."/>
            <person name="Barry K."/>
            <person name="Grigoriev I.V."/>
            <person name="Crous P."/>
            <person name="Smith M.E."/>
        </authorList>
    </citation>
    <scope>NUCLEOTIDE SEQUENCE</scope>
    <source>
        <strain evidence="1">RSA 2271</strain>
    </source>
</reference>
<dbReference type="Proteomes" id="UP001145114">
    <property type="component" value="Unassembled WGS sequence"/>
</dbReference>
<protein>
    <submittedName>
        <fullName evidence="1">Guanine nucleotide exchange factor for Cdc42p</fullName>
    </submittedName>
</protein>
<organism evidence="1 2">
    <name type="scientific">Spiromyces aspiralis</name>
    <dbReference type="NCBI Taxonomy" id="68401"/>
    <lineage>
        <taxon>Eukaryota</taxon>
        <taxon>Fungi</taxon>
        <taxon>Fungi incertae sedis</taxon>
        <taxon>Zoopagomycota</taxon>
        <taxon>Kickxellomycotina</taxon>
        <taxon>Kickxellomycetes</taxon>
        <taxon>Kickxellales</taxon>
        <taxon>Kickxellaceae</taxon>
        <taxon>Spiromyces</taxon>
    </lineage>
</organism>
<feature type="non-terminal residue" evidence="1">
    <location>
        <position position="712"/>
    </location>
</feature>